<dbReference type="Proteomes" id="UP000242188">
    <property type="component" value="Unassembled WGS sequence"/>
</dbReference>
<sequence>MDHGLGVSQILPPFANRSFLDIVRLPPLGFLVSGPTTKPVETILRIFFTVEDPIMTSTTQQDNVTVAVPLNHTLLQAMQAFQAQPNSCFSFETIQTSLGPLVISMNGITRVENSNFWFILLAPDRPLQQGNRLEKKYTV</sequence>
<dbReference type="OrthoDB" id="6062445at2759"/>
<comment type="caution">
    <text evidence="1">The sequence shown here is derived from an EMBL/GenBank/DDBJ whole genome shotgun (WGS) entry which is preliminary data.</text>
</comment>
<accession>A0A210QVF4</accession>
<evidence type="ECO:0000313" key="1">
    <source>
        <dbReference type="EMBL" id="OWF52717.1"/>
    </source>
</evidence>
<dbReference type="AlphaFoldDB" id="A0A210QVF4"/>
<dbReference type="GO" id="GO:0005615">
    <property type="term" value="C:extracellular space"/>
    <property type="evidence" value="ECO:0007669"/>
    <property type="project" value="TreeGrafter"/>
</dbReference>
<reference evidence="1 2" key="1">
    <citation type="journal article" date="2017" name="Nat. Ecol. Evol.">
        <title>Scallop genome provides insights into evolution of bilaterian karyotype and development.</title>
        <authorList>
            <person name="Wang S."/>
            <person name="Zhang J."/>
            <person name="Jiao W."/>
            <person name="Li J."/>
            <person name="Xun X."/>
            <person name="Sun Y."/>
            <person name="Guo X."/>
            <person name="Huan P."/>
            <person name="Dong B."/>
            <person name="Zhang L."/>
            <person name="Hu X."/>
            <person name="Sun X."/>
            <person name="Wang J."/>
            <person name="Zhao C."/>
            <person name="Wang Y."/>
            <person name="Wang D."/>
            <person name="Huang X."/>
            <person name="Wang R."/>
            <person name="Lv J."/>
            <person name="Li Y."/>
            <person name="Zhang Z."/>
            <person name="Liu B."/>
            <person name="Lu W."/>
            <person name="Hui Y."/>
            <person name="Liang J."/>
            <person name="Zhou Z."/>
            <person name="Hou R."/>
            <person name="Li X."/>
            <person name="Liu Y."/>
            <person name="Li H."/>
            <person name="Ning X."/>
            <person name="Lin Y."/>
            <person name="Zhao L."/>
            <person name="Xing Q."/>
            <person name="Dou J."/>
            <person name="Li Y."/>
            <person name="Mao J."/>
            <person name="Guo H."/>
            <person name="Dou H."/>
            <person name="Li T."/>
            <person name="Mu C."/>
            <person name="Jiang W."/>
            <person name="Fu Q."/>
            <person name="Fu X."/>
            <person name="Miao Y."/>
            <person name="Liu J."/>
            <person name="Yu Q."/>
            <person name="Li R."/>
            <person name="Liao H."/>
            <person name="Li X."/>
            <person name="Kong Y."/>
            <person name="Jiang Z."/>
            <person name="Chourrout D."/>
            <person name="Li R."/>
            <person name="Bao Z."/>
        </authorList>
    </citation>
    <scope>NUCLEOTIDE SEQUENCE [LARGE SCALE GENOMIC DNA]</scope>
    <source>
        <strain evidence="1 2">PY_sf001</strain>
    </source>
</reference>
<protein>
    <submittedName>
        <fullName evidence="1">Uncharacterized protein</fullName>
    </submittedName>
</protein>
<dbReference type="GO" id="GO:0015889">
    <property type="term" value="P:cobalamin transport"/>
    <property type="evidence" value="ECO:0007669"/>
    <property type="project" value="TreeGrafter"/>
</dbReference>
<dbReference type="PANTHER" id="PTHR10559">
    <property type="entry name" value="TRANSCOBALAMIN-1/GASTRIC INTRINSIC FACTOR"/>
    <property type="match status" value="1"/>
</dbReference>
<gene>
    <name evidence="1" type="ORF">KP79_PYT08225</name>
</gene>
<dbReference type="EMBL" id="NEDP02001670">
    <property type="protein sequence ID" value="OWF52717.1"/>
    <property type="molecule type" value="Genomic_DNA"/>
</dbReference>
<evidence type="ECO:0000313" key="2">
    <source>
        <dbReference type="Proteomes" id="UP000242188"/>
    </source>
</evidence>
<name>A0A210QVF4_MIZYE</name>
<keyword evidence="2" id="KW-1185">Reference proteome</keyword>
<proteinExistence type="predicted"/>
<dbReference type="InterPro" id="IPR051588">
    <property type="entry name" value="Cobalamin_Transport"/>
</dbReference>
<dbReference type="GO" id="GO:0031419">
    <property type="term" value="F:cobalamin binding"/>
    <property type="evidence" value="ECO:0007669"/>
    <property type="project" value="TreeGrafter"/>
</dbReference>
<organism evidence="1 2">
    <name type="scientific">Mizuhopecten yessoensis</name>
    <name type="common">Japanese scallop</name>
    <name type="synonym">Patinopecten yessoensis</name>
    <dbReference type="NCBI Taxonomy" id="6573"/>
    <lineage>
        <taxon>Eukaryota</taxon>
        <taxon>Metazoa</taxon>
        <taxon>Spiralia</taxon>
        <taxon>Lophotrochozoa</taxon>
        <taxon>Mollusca</taxon>
        <taxon>Bivalvia</taxon>
        <taxon>Autobranchia</taxon>
        <taxon>Pteriomorphia</taxon>
        <taxon>Pectinida</taxon>
        <taxon>Pectinoidea</taxon>
        <taxon>Pectinidae</taxon>
        <taxon>Mizuhopecten</taxon>
    </lineage>
</organism>
<dbReference type="PANTHER" id="PTHR10559:SF18">
    <property type="entry name" value="TRANSCOBALAMIN II"/>
    <property type="match status" value="1"/>
</dbReference>
<dbReference type="Gene3D" id="2.170.130.30">
    <property type="match status" value="1"/>
</dbReference>